<protein>
    <submittedName>
        <fullName evidence="2">Uncharacterized protein</fullName>
    </submittedName>
</protein>
<keyword evidence="3" id="KW-1185">Reference proteome</keyword>
<comment type="caution">
    <text evidence="2">The sequence shown here is derived from an EMBL/GenBank/DDBJ whole genome shotgun (WGS) entry which is preliminary data.</text>
</comment>
<gene>
    <name evidence="2" type="ORF">EVAR_44541_1</name>
</gene>
<feature type="region of interest" description="Disordered" evidence="1">
    <location>
        <begin position="75"/>
        <end position="97"/>
    </location>
</feature>
<feature type="region of interest" description="Disordered" evidence="1">
    <location>
        <begin position="1"/>
        <end position="28"/>
    </location>
</feature>
<dbReference type="AlphaFoldDB" id="A0A4C1XCI9"/>
<sequence length="119" mass="13253">MYPQGHDEQNGVWSPVRSRSKIPISSKPAVRNFVPKKIRHTRVECSGWRHSEGPRPKVRGVEGCGRLIINERCAEIDGPSQTSSGTTPAGGRYRDKARRLRERKCGLGSGETEACRVLK</sequence>
<proteinExistence type="predicted"/>
<accession>A0A4C1XCI9</accession>
<reference evidence="2 3" key="1">
    <citation type="journal article" date="2019" name="Commun. Biol.">
        <title>The bagworm genome reveals a unique fibroin gene that provides high tensile strength.</title>
        <authorList>
            <person name="Kono N."/>
            <person name="Nakamura H."/>
            <person name="Ohtoshi R."/>
            <person name="Tomita M."/>
            <person name="Numata K."/>
            <person name="Arakawa K."/>
        </authorList>
    </citation>
    <scope>NUCLEOTIDE SEQUENCE [LARGE SCALE GENOMIC DNA]</scope>
</reference>
<dbReference type="EMBL" id="BGZK01000773">
    <property type="protein sequence ID" value="GBP59865.1"/>
    <property type="molecule type" value="Genomic_DNA"/>
</dbReference>
<organism evidence="2 3">
    <name type="scientific">Eumeta variegata</name>
    <name type="common">Bagworm moth</name>
    <name type="synonym">Eumeta japonica</name>
    <dbReference type="NCBI Taxonomy" id="151549"/>
    <lineage>
        <taxon>Eukaryota</taxon>
        <taxon>Metazoa</taxon>
        <taxon>Ecdysozoa</taxon>
        <taxon>Arthropoda</taxon>
        <taxon>Hexapoda</taxon>
        <taxon>Insecta</taxon>
        <taxon>Pterygota</taxon>
        <taxon>Neoptera</taxon>
        <taxon>Endopterygota</taxon>
        <taxon>Lepidoptera</taxon>
        <taxon>Glossata</taxon>
        <taxon>Ditrysia</taxon>
        <taxon>Tineoidea</taxon>
        <taxon>Psychidae</taxon>
        <taxon>Oiketicinae</taxon>
        <taxon>Eumeta</taxon>
    </lineage>
</organism>
<dbReference type="Proteomes" id="UP000299102">
    <property type="component" value="Unassembled WGS sequence"/>
</dbReference>
<evidence type="ECO:0000313" key="3">
    <source>
        <dbReference type="Proteomes" id="UP000299102"/>
    </source>
</evidence>
<evidence type="ECO:0000256" key="1">
    <source>
        <dbReference type="SAM" id="MobiDB-lite"/>
    </source>
</evidence>
<evidence type="ECO:0000313" key="2">
    <source>
        <dbReference type="EMBL" id="GBP59865.1"/>
    </source>
</evidence>
<name>A0A4C1XCI9_EUMVA</name>